<dbReference type="eggNOG" id="COG3386">
    <property type="taxonomic scope" value="Bacteria"/>
</dbReference>
<dbReference type="OrthoDB" id="2633250at2"/>
<feature type="binding site" evidence="3">
    <location>
        <position position="151"/>
    </location>
    <ligand>
        <name>a divalent metal cation</name>
        <dbReference type="ChEBI" id="CHEBI:60240"/>
    </ligand>
</feature>
<feature type="binding site" evidence="3">
    <location>
        <position position="106"/>
    </location>
    <ligand>
        <name>substrate</name>
    </ligand>
</feature>
<comment type="caution">
    <text evidence="5">The sequence shown here is derived from an EMBL/GenBank/DDBJ whole genome shotgun (WGS) entry which is preliminary data.</text>
</comment>
<dbReference type="PANTHER" id="PTHR10907">
    <property type="entry name" value="REGUCALCIN"/>
    <property type="match status" value="1"/>
</dbReference>
<evidence type="ECO:0000313" key="5">
    <source>
        <dbReference type="EMBL" id="GAK70114.1"/>
    </source>
</evidence>
<feature type="binding site" evidence="3">
    <location>
        <position position="21"/>
    </location>
    <ligand>
        <name>a divalent metal cation</name>
        <dbReference type="ChEBI" id="CHEBI:60240"/>
    </ligand>
</feature>
<dbReference type="GO" id="GO:0004341">
    <property type="term" value="F:gluconolactonase activity"/>
    <property type="evidence" value="ECO:0007669"/>
    <property type="project" value="TreeGrafter"/>
</dbReference>
<feature type="domain" description="SMP-30/Gluconolactonase/LRE-like region" evidence="4">
    <location>
        <begin position="19"/>
        <end position="260"/>
    </location>
</feature>
<dbReference type="Gene3D" id="2.120.10.30">
    <property type="entry name" value="TolB, C-terminal domain"/>
    <property type="match status" value="1"/>
</dbReference>
<dbReference type="InterPro" id="IPR011042">
    <property type="entry name" value="6-blade_b-propeller_TolB-like"/>
</dbReference>
<sequence>MADIHPFSGTVLDHTQMLLGEGPSFDPITNKLCWLNILGKELHEYDPATGTKTVHALPFMASVVARIDEKRQLLASEEGLFIRDRATGDLFLHADFEPSKPGNRSNDGRVHQSGALWIGTMGKKAEEKAGSIYHVAKGVVTTLFTDISISNSICFSPDGATGYYVDTKVNQVMSVPLDPATGLPTGTAKVLIDRVGQKGGSDGSVCDADGNIWNACWGMGAVDCYSSDGTHLARYEVPATQSTCPAFFGASANRLAVTSACEGLDAETVKANPLYGTTVDLGIEVNGVFDSAYKV</sequence>
<dbReference type="Pfam" id="PF08450">
    <property type="entry name" value="SGL"/>
    <property type="match status" value="1"/>
</dbReference>
<proteinExistence type="inferred from homology"/>
<feature type="active site" description="Proton donor/acceptor" evidence="2">
    <location>
        <position position="202"/>
    </location>
</feature>
<dbReference type="InterPro" id="IPR005511">
    <property type="entry name" value="SMP-30"/>
</dbReference>
<comment type="cofactor">
    <cofactor evidence="3">
        <name>Zn(2+)</name>
        <dbReference type="ChEBI" id="CHEBI:29105"/>
    </cofactor>
    <text evidence="3">Binds 1 divalent metal cation per subunit.</text>
</comment>
<dbReference type="PANTHER" id="PTHR10907:SF47">
    <property type="entry name" value="REGUCALCIN"/>
    <property type="match status" value="1"/>
</dbReference>
<organism evidence="5 6">
    <name type="scientific">Agrobacterium rubi TR3 = NBRC 13261</name>
    <dbReference type="NCBI Taxonomy" id="1368415"/>
    <lineage>
        <taxon>Bacteria</taxon>
        <taxon>Pseudomonadati</taxon>
        <taxon>Pseudomonadota</taxon>
        <taxon>Alphaproteobacteria</taxon>
        <taxon>Hyphomicrobiales</taxon>
        <taxon>Rhizobiaceae</taxon>
        <taxon>Rhizobium/Agrobacterium group</taxon>
        <taxon>Agrobacterium</taxon>
    </lineage>
</organism>
<dbReference type="SUPFAM" id="SSF63829">
    <property type="entry name" value="Calcium-dependent phosphotriesterase"/>
    <property type="match status" value="1"/>
</dbReference>
<keyword evidence="3" id="KW-0479">Metal-binding</keyword>
<keyword evidence="3" id="KW-0862">Zinc</keyword>
<evidence type="ECO:0000259" key="4">
    <source>
        <dbReference type="Pfam" id="PF08450"/>
    </source>
</evidence>
<dbReference type="AlphaFoldDB" id="A0A081CTW8"/>
<dbReference type="PRINTS" id="PR01790">
    <property type="entry name" value="SMP30FAMILY"/>
</dbReference>
<feature type="binding site" evidence="3">
    <location>
        <position position="202"/>
    </location>
    <ligand>
        <name>a divalent metal cation</name>
        <dbReference type="ChEBI" id="CHEBI:60240"/>
    </ligand>
</feature>
<feature type="binding site" evidence="3">
    <location>
        <position position="104"/>
    </location>
    <ligand>
        <name>substrate</name>
    </ligand>
</feature>
<protein>
    <recommendedName>
        <fullName evidence="4">SMP-30/Gluconolactonase/LRE-like region domain-containing protein</fullName>
    </recommendedName>
</protein>
<evidence type="ECO:0000256" key="2">
    <source>
        <dbReference type="PIRSR" id="PIRSR605511-1"/>
    </source>
</evidence>
<dbReference type="InterPro" id="IPR013658">
    <property type="entry name" value="SGL"/>
</dbReference>
<dbReference type="GO" id="GO:0019853">
    <property type="term" value="P:L-ascorbic acid biosynthetic process"/>
    <property type="evidence" value="ECO:0007669"/>
    <property type="project" value="TreeGrafter"/>
</dbReference>
<dbReference type="GO" id="GO:0005509">
    <property type="term" value="F:calcium ion binding"/>
    <property type="evidence" value="ECO:0007669"/>
    <property type="project" value="TreeGrafter"/>
</dbReference>
<gene>
    <name evidence="5" type="ORF">RRU01S_08_00170</name>
</gene>
<dbReference type="RefSeq" id="WP_045229710.1">
    <property type="nucleotide sequence ID" value="NZ_BBJU01000008.1"/>
</dbReference>
<dbReference type="EMBL" id="BBJU01000008">
    <property type="protein sequence ID" value="GAK70114.1"/>
    <property type="molecule type" value="Genomic_DNA"/>
</dbReference>
<evidence type="ECO:0000313" key="6">
    <source>
        <dbReference type="Proteomes" id="UP000028701"/>
    </source>
</evidence>
<evidence type="ECO:0000256" key="3">
    <source>
        <dbReference type="PIRSR" id="PIRSR605511-2"/>
    </source>
</evidence>
<accession>A0A081CTW8</accession>
<dbReference type="Proteomes" id="UP000028701">
    <property type="component" value="Unassembled WGS sequence"/>
</dbReference>
<name>A0A081CTW8_9HYPH</name>
<reference evidence="5 6" key="1">
    <citation type="submission" date="2014-08" db="EMBL/GenBank/DDBJ databases">
        <title>Whole genome shotgun sequence of Rhizobium rubi NBRC 13261.</title>
        <authorList>
            <person name="Katano-Makiyama Y."/>
            <person name="Hosoyama A."/>
            <person name="Hashimoto M."/>
            <person name="Hosoyama Y."/>
            <person name="Noguchi M."/>
            <person name="Tsuchikane K."/>
            <person name="Uohara A."/>
            <person name="Ohji S."/>
            <person name="Ichikawa N."/>
            <person name="Kimura A."/>
            <person name="Yamazoe A."/>
            <person name="Fujita N."/>
        </authorList>
    </citation>
    <scope>NUCLEOTIDE SEQUENCE [LARGE SCALE GENOMIC DNA]</scope>
    <source>
        <strain evidence="5 6">NBRC 13261</strain>
    </source>
</reference>
<comment type="similarity">
    <text evidence="1">Belongs to the SMP-30/CGR1 family.</text>
</comment>
<evidence type="ECO:0000256" key="1">
    <source>
        <dbReference type="ARBA" id="ARBA00008853"/>
    </source>
</evidence>